<gene>
    <name evidence="9" type="ORF">MUN68_000880</name>
</gene>
<keyword evidence="7" id="KW-0998">Cell outer membrane</keyword>
<evidence type="ECO:0000256" key="6">
    <source>
        <dbReference type="ARBA" id="ARBA00023136"/>
    </source>
</evidence>
<dbReference type="PANTHER" id="PTHR30026">
    <property type="entry name" value="OUTER MEMBRANE PROTEIN TOLC"/>
    <property type="match status" value="1"/>
</dbReference>
<name>A0ABY7S0R0_9FLAO</name>
<dbReference type="InterPro" id="IPR003423">
    <property type="entry name" value="OMP_efflux"/>
</dbReference>
<dbReference type="RefSeq" id="WP_249996484.1">
    <property type="nucleotide sequence ID" value="NZ_CP116221.1"/>
</dbReference>
<keyword evidence="10" id="KW-1185">Reference proteome</keyword>
<evidence type="ECO:0000256" key="8">
    <source>
        <dbReference type="SAM" id="SignalP"/>
    </source>
</evidence>
<reference evidence="9 10" key="1">
    <citation type="submission" date="2023-01" db="EMBL/GenBank/DDBJ databases">
        <title>Psychroserpens ponticola sp. nov., isolated from seawater.</title>
        <authorList>
            <person name="Kristyanto S."/>
            <person name="Jung J."/>
            <person name="Kim J.M."/>
            <person name="Jeon C.O."/>
        </authorList>
    </citation>
    <scope>NUCLEOTIDE SEQUENCE [LARGE SCALE GENOMIC DNA]</scope>
    <source>
        <strain evidence="9 10">MSW6</strain>
    </source>
</reference>
<sequence>MKKSIIIALLLCGVLVNAQEKKWTLLECVNHALENNISIAQSELDVNLADINKNQARSNFLPTLSANGSYSVNTGANINPATNQFENNTFRSVSGAINSGVNIFSGLANWKTLQRAKINKMASEYRLDKMKDDISLFVANSFLQILFNREQLKVLMSQNDVTKGNIENTQQLVDAGVLPRGDLLELKATDATQLQQIIAAENTLFISKLGLAQMLQLKDYETFDISDDDYGLVGGDILEKQATEIVEKAKEEVNDVKIAQTNFELAEKDLELQKTNYYPTLSGFWGYNTRWASTQLNPFTGEDIPFIDQLYLFDGTSVGVQLNVPIFNRFTTRNNVKRSKVEVERSKYLLEQAKIDLESTVYQAYNDAKNSKKTYEAALQTEEARLLAFEYAKERYDVGMSNAFDFNQSRIVYENSQSDVIRTKYDYIFKLKVLEFYFGLPITDLN</sequence>
<evidence type="ECO:0000256" key="5">
    <source>
        <dbReference type="ARBA" id="ARBA00022692"/>
    </source>
</evidence>
<dbReference type="SUPFAM" id="SSF56954">
    <property type="entry name" value="Outer membrane efflux proteins (OEP)"/>
    <property type="match status" value="1"/>
</dbReference>
<organism evidence="9 10">
    <name type="scientific">Psychroserpens ponticola</name>
    <dbReference type="NCBI Taxonomy" id="2932268"/>
    <lineage>
        <taxon>Bacteria</taxon>
        <taxon>Pseudomonadati</taxon>
        <taxon>Bacteroidota</taxon>
        <taxon>Flavobacteriia</taxon>
        <taxon>Flavobacteriales</taxon>
        <taxon>Flavobacteriaceae</taxon>
        <taxon>Psychroserpens</taxon>
    </lineage>
</organism>
<dbReference type="Pfam" id="PF02321">
    <property type="entry name" value="OEP"/>
    <property type="match status" value="2"/>
</dbReference>
<evidence type="ECO:0000313" key="10">
    <source>
        <dbReference type="Proteomes" id="UP001202717"/>
    </source>
</evidence>
<feature type="signal peptide" evidence="8">
    <location>
        <begin position="1"/>
        <end position="18"/>
    </location>
</feature>
<comment type="similarity">
    <text evidence="2">Belongs to the outer membrane factor (OMF) (TC 1.B.17) family.</text>
</comment>
<evidence type="ECO:0000256" key="7">
    <source>
        <dbReference type="ARBA" id="ARBA00023237"/>
    </source>
</evidence>
<accession>A0ABY7S0R0</accession>
<keyword evidence="8" id="KW-0732">Signal</keyword>
<comment type="subcellular location">
    <subcellularLocation>
        <location evidence="1">Cell outer membrane</location>
    </subcellularLocation>
</comment>
<keyword evidence="6" id="KW-0472">Membrane</keyword>
<evidence type="ECO:0000256" key="4">
    <source>
        <dbReference type="ARBA" id="ARBA00022452"/>
    </source>
</evidence>
<dbReference type="InterPro" id="IPR051906">
    <property type="entry name" value="TolC-like"/>
</dbReference>
<feature type="chain" id="PRO_5046880641" evidence="8">
    <location>
        <begin position="19"/>
        <end position="446"/>
    </location>
</feature>
<protein>
    <submittedName>
        <fullName evidence="9">TolC family protein</fullName>
    </submittedName>
</protein>
<evidence type="ECO:0000256" key="2">
    <source>
        <dbReference type="ARBA" id="ARBA00007613"/>
    </source>
</evidence>
<dbReference type="Gene3D" id="1.20.1600.10">
    <property type="entry name" value="Outer membrane efflux proteins (OEP)"/>
    <property type="match status" value="1"/>
</dbReference>
<proteinExistence type="inferred from homology"/>
<dbReference type="PANTHER" id="PTHR30026:SF20">
    <property type="entry name" value="OUTER MEMBRANE PROTEIN TOLC"/>
    <property type="match status" value="1"/>
</dbReference>
<evidence type="ECO:0000313" key="9">
    <source>
        <dbReference type="EMBL" id="WCO02056.1"/>
    </source>
</evidence>
<keyword evidence="5" id="KW-0812">Transmembrane</keyword>
<keyword evidence="4" id="KW-1134">Transmembrane beta strand</keyword>
<evidence type="ECO:0000256" key="3">
    <source>
        <dbReference type="ARBA" id="ARBA00022448"/>
    </source>
</evidence>
<dbReference type="Proteomes" id="UP001202717">
    <property type="component" value="Chromosome"/>
</dbReference>
<keyword evidence="3" id="KW-0813">Transport</keyword>
<dbReference type="EMBL" id="CP116221">
    <property type="protein sequence ID" value="WCO02056.1"/>
    <property type="molecule type" value="Genomic_DNA"/>
</dbReference>
<evidence type="ECO:0000256" key="1">
    <source>
        <dbReference type="ARBA" id="ARBA00004442"/>
    </source>
</evidence>